<dbReference type="Proteomes" id="UP000324629">
    <property type="component" value="Unassembled WGS sequence"/>
</dbReference>
<keyword evidence="2" id="KW-1185">Reference proteome</keyword>
<dbReference type="Gene3D" id="3.40.50.300">
    <property type="entry name" value="P-loop containing nucleotide triphosphate hydrolases"/>
    <property type="match status" value="1"/>
</dbReference>
<name>A0A5J4NCY2_9TREM</name>
<evidence type="ECO:0000313" key="1">
    <source>
        <dbReference type="EMBL" id="KAA3673098.1"/>
    </source>
</evidence>
<protein>
    <submittedName>
        <fullName evidence="1">Uncharacterized protein</fullName>
    </submittedName>
</protein>
<evidence type="ECO:0000313" key="2">
    <source>
        <dbReference type="Proteomes" id="UP000324629"/>
    </source>
</evidence>
<dbReference type="Pfam" id="PF13469">
    <property type="entry name" value="Sulfotransfer_3"/>
    <property type="match status" value="1"/>
</dbReference>
<dbReference type="InterPro" id="IPR027417">
    <property type="entry name" value="P-loop_NTPase"/>
</dbReference>
<organism evidence="1 2">
    <name type="scientific">Paragonimus westermani</name>
    <dbReference type="NCBI Taxonomy" id="34504"/>
    <lineage>
        <taxon>Eukaryota</taxon>
        <taxon>Metazoa</taxon>
        <taxon>Spiralia</taxon>
        <taxon>Lophotrochozoa</taxon>
        <taxon>Platyhelminthes</taxon>
        <taxon>Trematoda</taxon>
        <taxon>Digenea</taxon>
        <taxon>Plagiorchiida</taxon>
        <taxon>Troglotremata</taxon>
        <taxon>Troglotrematidae</taxon>
        <taxon>Paragonimus</taxon>
    </lineage>
</organism>
<reference evidence="1 2" key="1">
    <citation type="journal article" date="2019" name="Gigascience">
        <title>Whole-genome sequence of the oriental lung fluke Paragonimus westermani.</title>
        <authorList>
            <person name="Oey H."/>
            <person name="Zakrzewski M."/>
            <person name="Narain K."/>
            <person name="Devi K.R."/>
            <person name="Agatsuma T."/>
            <person name="Nawaratna S."/>
            <person name="Gobert G.N."/>
            <person name="Jones M.K."/>
            <person name="Ragan M.A."/>
            <person name="McManus D.P."/>
            <person name="Krause L."/>
        </authorList>
    </citation>
    <scope>NUCLEOTIDE SEQUENCE [LARGE SCALE GENOMIC DNA]</scope>
    <source>
        <strain evidence="1 2">IND2009</strain>
    </source>
</reference>
<gene>
    <name evidence="1" type="ORF">DEA37_0007832</name>
</gene>
<dbReference type="EMBL" id="QNGE01004232">
    <property type="protein sequence ID" value="KAA3673098.1"/>
    <property type="molecule type" value="Genomic_DNA"/>
</dbReference>
<sequence>MRRQHSHVLTSNTFVRRLQVQYTNEGQKTSDRVMVETCDKIKKVIREHVFPKPRFIIFNVIDFRRHLSFGPEFALMRIWNGMVRRILLACQQIGPRRCMTVRYELLVLDPERMMRHVFGSSSSLQWDSSLKKYSS</sequence>
<accession>A0A5J4NCY2</accession>
<proteinExistence type="predicted"/>
<comment type="caution">
    <text evidence="1">The sequence shown here is derived from an EMBL/GenBank/DDBJ whole genome shotgun (WGS) entry which is preliminary data.</text>
</comment>
<dbReference type="AlphaFoldDB" id="A0A5J4NCY2"/>